<feature type="non-terminal residue" evidence="3">
    <location>
        <position position="94"/>
    </location>
</feature>
<dbReference type="Proteomes" id="UP000481583">
    <property type="component" value="Unassembled WGS sequence"/>
</dbReference>
<dbReference type="PROSITE" id="PS51318">
    <property type="entry name" value="TAT"/>
    <property type="match status" value="1"/>
</dbReference>
<evidence type="ECO:0000313" key="3">
    <source>
        <dbReference type="EMBL" id="NGN69343.1"/>
    </source>
</evidence>
<feature type="domain" description="Peptidoglycan beta-N-acetylmuramidase NamZ N-terminal" evidence="2">
    <location>
        <begin position="57"/>
        <end position="94"/>
    </location>
</feature>
<evidence type="ECO:0000256" key="1">
    <source>
        <dbReference type="SAM" id="SignalP"/>
    </source>
</evidence>
<dbReference type="EMBL" id="JAAKZV010000284">
    <property type="protein sequence ID" value="NGN69343.1"/>
    <property type="molecule type" value="Genomic_DNA"/>
</dbReference>
<dbReference type="Pfam" id="PF07075">
    <property type="entry name" value="NamZ_N"/>
    <property type="match status" value="1"/>
</dbReference>
<dbReference type="AlphaFoldDB" id="A0A6G4UB27"/>
<gene>
    <name evidence="3" type="ORF">G5C51_36335</name>
</gene>
<dbReference type="Gene3D" id="3.40.50.12170">
    <property type="entry name" value="Uncharacterised protein PF07075, DUF1343"/>
    <property type="match status" value="1"/>
</dbReference>
<sequence length="94" mass="9431">MPSAPSRRSLMAGSAAALASQLLTSSSSAATVDVGSVLLGADVAAQQGWSMLRGRKVGVVSNPTGVLRSTAHVVDSMAAQKELNIVGVFGPEHG</sequence>
<feature type="chain" id="PRO_5026335274" evidence="1">
    <location>
        <begin position="30"/>
        <end position="94"/>
    </location>
</feature>
<feature type="signal peptide" evidence="1">
    <location>
        <begin position="1"/>
        <end position="29"/>
    </location>
</feature>
<name>A0A6G4UB27_9ACTN</name>
<comment type="caution">
    <text evidence="3">The sequence shown here is derived from an EMBL/GenBank/DDBJ whole genome shotgun (WGS) entry which is preliminary data.</text>
</comment>
<reference evidence="3 4" key="1">
    <citation type="submission" date="2020-02" db="EMBL/GenBank/DDBJ databases">
        <title>Whole-genome analyses of novel actinobacteria.</title>
        <authorList>
            <person name="Sahin N."/>
        </authorList>
    </citation>
    <scope>NUCLEOTIDE SEQUENCE [LARGE SCALE GENOMIC DNA]</scope>
    <source>
        <strain evidence="3 4">A7024</strain>
    </source>
</reference>
<organism evidence="3 4">
    <name type="scientific">Streptomyces coryli</name>
    <dbReference type="NCBI Taxonomy" id="1128680"/>
    <lineage>
        <taxon>Bacteria</taxon>
        <taxon>Bacillati</taxon>
        <taxon>Actinomycetota</taxon>
        <taxon>Actinomycetes</taxon>
        <taxon>Kitasatosporales</taxon>
        <taxon>Streptomycetaceae</taxon>
        <taxon>Streptomyces</taxon>
    </lineage>
</organism>
<accession>A0A6G4UB27</accession>
<dbReference type="InterPro" id="IPR048502">
    <property type="entry name" value="NamZ_N"/>
</dbReference>
<keyword evidence="1" id="KW-0732">Signal</keyword>
<evidence type="ECO:0000259" key="2">
    <source>
        <dbReference type="Pfam" id="PF07075"/>
    </source>
</evidence>
<proteinExistence type="predicted"/>
<dbReference type="RefSeq" id="WP_165244195.1">
    <property type="nucleotide sequence ID" value="NZ_JAAKZV010000284.1"/>
</dbReference>
<evidence type="ECO:0000313" key="4">
    <source>
        <dbReference type="Proteomes" id="UP000481583"/>
    </source>
</evidence>
<keyword evidence="4" id="KW-1185">Reference proteome</keyword>
<dbReference type="InterPro" id="IPR006311">
    <property type="entry name" value="TAT_signal"/>
</dbReference>
<protein>
    <submittedName>
        <fullName evidence="3">DUF1343 domain-containing protein</fullName>
    </submittedName>
</protein>